<evidence type="ECO:0000256" key="6">
    <source>
        <dbReference type="ARBA" id="ARBA00022777"/>
    </source>
</evidence>
<dbReference type="Proteomes" id="UP000265020">
    <property type="component" value="Unassembled WGS sequence"/>
</dbReference>
<evidence type="ECO:0000256" key="1">
    <source>
        <dbReference type="ARBA" id="ARBA00005505"/>
    </source>
</evidence>
<dbReference type="SMART" id="SM00220">
    <property type="entry name" value="S_TKc"/>
    <property type="match status" value="1"/>
</dbReference>
<evidence type="ECO:0000256" key="8">
    <source>
        <dbReference type="ARBA" id="ARBA00047899"/>
    </source>
</evidence>
<keyword evidence="7 10" id="KW-0067">ATP-binding</keyword>
<dbReference type="GeneTree" id="ENSGT00950000182996"/>
<dbReference type="InterPro" id="IPR008271">
    <property type="entry name" value="Ser/Thr_kinase_AS"/>
</dbReference>
<dbReference type="FunFam" id="3.30.200.20:FF:000475">
    <property type="entry name" value="Serine/threonine-protein kinase"/>
    <property type="match status" value="1"/>
</dbReference>
<dbReference type="InterPro" id="IPR017441">
    <property type="entry name" value="Protein_kinase_ATP_BS"/>
</dbReference>
<dbReference type="OMA" id="CHIPPEF"/>
<dbReference type="GO" id="GO:0043066">
    <property type="term" value="P:negative regulation of apoptotic process"/>
    <property type="evidence" value="ECO:0007669"/>
    <property type="project" value="TreeGrafter"/>
</dbReference>
<evidence type="ECO:0000256" key="9">
    <source>
        <dbReference type="ARBA" id="ARBA00048679"/>
    </source>
</evidence>
<comment type="similarity">
    <text evidence="1">Belongs to the protein kinase superfamily. CAMK Ser/Thr protein kinase family. PIM subfamily.</text>
</comment>
<dbReference type="PROSITE" id="PS00108">
    <property type="entry name" value="PROTEIN_KINASE_ST"/>
    <property type="match status" value="1"/>
</dbReference>
<dbReference type="Gene3D" id="1.10.510.10">
    <property type="entry name" value="Transferase(Phosphotransferase) domain 1"/>
    <property type="match status" value="1"/>
</dbReference>
<dbReference type="PANTHER" id="PTHR22984:SF11">
    <property type="entry name" value="AURORA KINASE-RELATED"/>
    <property type="match status" value="1"/>
</dbReference>
<dbReference type="GO" id="GO:0005737">
    <property type="term" value="C:cytoplasm"/>
    <property type="evidence" value="ECO:0007669"/>
    <property type="project" value="TreeGrafter"/>
</dbReference>
<dbReference type="Ensembl" id="ENSCVAT00000013945.1">
    <property type="protein sequence ID" value="ENSCVAP00000001110.1"/>
    <property type="gene ID" value="ENSCVAG00000002054.1"/>
</dbReference>
<reference evidence="14" key="1">
    <citation type="submission" date="2025-08" db="UniProtKB">
        <authorList>
            <consortium name="Ensembl"/>
        </authorList>
    </citation>
    <scope>IDENTIFICATION</scope>
</reference>
<sequence length="380" mass="43786">MFEQGEPLPAKKIKGLQELVLTKESPSTAHVCLPAPSSPCQGDNSTEKRDLKKRSLKRKAGDSQDSQNEKRFKTENNNEERGDYVRAKFREKYVELRKLGEGGYGTVFAGYRVYDELPVAIKHIQKTHDILMHKEKKGKQMPLEVAIMLKLRAKTTRSPEQSAILSMLDWYDMGEELIVVMERPMPAEDLFNYIQNHKGRITMNDAKIMIKQLLKTITYLQKAKIFHRDIKPSNILIETRSKVPKLYLIDFGLSCFVEGGHFRIFAGTFCHIPPEFKTQGFYTAGPTTVWQVGLVLYEILHQEQFVTRKYLSNELKINTSLSEKCREFLTKCLAIDPKERPTVEDLLHHQWLTEEDTQIKTEKSCILRNTHPSGLEPSTL</sequence>
<keyword evidence="5 10" id="KW-0547">Nucleotide-binding</keyword>
<dbReference type="GO" id="GO:0007346">
    <property type="term" value="P:regulation of mitotic cell cycle"/>
    <property type="evidence" value="ECO:0007669"/>
    <property type="project" value="TreeGrafter"/>
</dbReference>
<organism evidence="14 15">
    <name type="scientific">Cyprinodon variegatus</name>
    <name type="common">Sheepshead minnow</name>
    <dbReference type="NCBI Taxonomy" id="28743"/>
    <lineage>
        <taxon>Eukaryota</taxon>
        <taxon>Metazoa</taxon>
        <taxon>Chordata</taxon>
        <taxon>Craniata</taxon>
        <taxon>Vertebrata</taxon>
        <taxon>Euteleostomi</taxon>
        <taxon>Actinopterygii</taxon>
        <taxon>Neopterygii</taxon>
        <taxon>Teleostei</taxon>
        <taxon>Neoteleostei</taxon>
        <taxon>Acanthomorphata</taxon>
        <taxon>Ovalentaria</taxon>
        <taxon>Atherinomorphae</taxon>
        <taxon>Cyprinodontiformes</taxon>
        <taxon>Cyprinodontidae</taxon>
        <taxon>Cyprinodon</taxon>
    </lineage>
</organism>
<dbReference type="Gene3D" id="3.30.200.20">
    <property type="entry name" value="Phosphorylase Kinase, domain 1"/>
    <property type="match status" value="1"/>
</dbReference>
<comment type="catalytic activity">
    <reaction evidence="9">
        <text>L-seryl-[protein] + ATP = O-phospho-L-seryl-[protein] + ADP + H(+)</text>
        <dbReference type="Rhea" id="RHEA:17989"/>
        <dbReference type="Rhea" id="RHEA-COMP:9863"/>
        <dbReference type="Rhea" id="RHEA-COMP:11604"/>
        <dbReference type="ChEBI" id="CHEBI:15378"/>
        <dbReference type="ChEBI" id="CHEBI:29999"/>
        <dbReference type="ChEBI" id="CHEBI:30616"/>
        <dbReference type="ChEBI" id="CHEBI:83421"/>
        <dbReference type="ChEBI" id="CHEBI:456216"/>
        <dbReference type="EC" id="2.7.11.1"/>
    </reaction>
</comment>
<dbReference type="PANTHER" id="PTHR22984">
    <property type="entry name" value="SERINE/THREONINE-PROTEIN KINASE PIM"/>
    <property type="match status" value="1"/>
</dbReference>
<dbReference type="InterPro" id="IPR051138">
    <property type="entry name" value="PIM_Ser/Thr_kinase"/>
</dbReference>
<evidence type="ECO:0000256" key="11">
    <source>
        <dbReference type="RuleBase" id="RU000304"/>
    </source>
</evidence>
<evidence type="ECO:0000313" key="15">
    <source>
        <dbReference type="Proteomes" id="UP000265020"/>
    </source>
</evidence>
<dbReference type="AlphaFoldDB" id="A0A3Q2FDH7"/>
<evidence type="ECO:0000256" key="3">
    <source>
        <dbReference type="ARBA" id="ARBA00022527"/>
    </source>
</evidence>
<evidence type="ECO:0000256" key="4">
    <source>
        <dbReference type="ARBA" id="ARBA00022679"/>
    </source>
</evidence>
<evidence type="ECO:0000256" key="5">
    <source>
        <dbReference type="ARBA" id="ARBA00022741"/>
    </source>
</evidence>
<dbReference type="PROSITE" id="PS50011">
    <property type="entry name" value="PROTEIN_KINASE_DOM"/>
    <property type="match status" value="1"/>
</dbReference>
<evidence type="ECO:0000259" key="13">
    <source>
        <dbReference type="PROSITE" id="PS50011"/>
    </source>
</evidence>
<evidence type="ECO:0000256" key="7">
    <source>
        <dbReference type="ARBA" id="ARBA00022840"/>
    </source>
</evidence>
<evidence type="ECO:0000313" key="14">
    <source>
        <dbReference type="Ensembl" id="ENSCVAP00000001110.1"/>
    </source>
</evidence>
<protein>
    <recommendedName>
        <fullName evidence="2">non-specific serine/threonine protein kinase</fullName>
        <ecNumber evidence="2">2.7.11.1</ecNumber>
    </recommendedName>
</protein>
<dbReference type="PROSITE" id="PS00107">
    <property type="entry name" value="PROTEIN_KINASE_ATP"/>
    <property type="match status" value="1"/>
</dbReference>
<dbReference type="EC" id="2.7.11.1" evidence="2"/>
<proteinExistence type="inferred from homology"/>
<keyword evidence="4" id="KW-0808">Transferase</keyword>
<evidence type="ECO:0000256" key="2">
    <source>
        <dbReference type="ARBA" id="ARBA00012513"/>
    </source>
</evidence>
<keyword evidence="6" id="KW-0418">Kinase</keyword>
<feature type="domain" description="Protein kinase" evidence="13">
    <location>
        <begin position="93"/>
        <end position="352"/>
    </location>
</feature>
<evidence type="ECO:0000256" key="10">
    <source>
        <dbReference type="PROSITE-ProRule" id="PRU10141"/>
    </source>
</evidence>
<dbReference type="STRING" id="28743.ENSCVAP00000001110"/>
<feature type="compositionally biased region" description="Basic and acidic residues" evidence="12">
    <location>
        <begin position="59"/>
        <end position="78"/>
    </location>
</feature>
<comment type="catalytic activity">
    <reaction evidence="8">
        <text>L-threonyl-[protein] + ATP = O-phospho-L-threonyl-[protein] + ADP + H(+)</text>
        <dbReference type="Rhea" id="RHEA:46608"/>
        <dbReference type="Rhea" id="RHEA-COMP:11060"/>
        <dbReference type="Rhea" id="RHEA-COMP:11605"/>
        <dbReference type="ChEBI" id="CHEBI:15378"/>
        <dbReference type="ChEBI" id="CHEBI:30013"/>
        <dbReference type="ChEBI" id="CHEBI:30616"/>
        <dbReference type="ChEBI" id="CHEBI:61977"/>
        <dbReference type="ChEBI" id="CHEBI:456216"/>
        <dbReference type="EC" id="2.7.11.1"/>
    </reaction>
</comment>
<name>A0A3Q2FDH7_CYPVA</name>
<feature type="binding site" evidence="10">
    <location>
        <position position="122"/>
    </location>
    <ligand>
        <name>ATP</name>
        <dbReference type="ChEBI" id="CHEBI:30616"/>
    </ligand>
</feature>
<keyword evidence="15" id="KW-1185">Reference proteome</keyword>
<feature type="region of interest" description="Disordered" evidence="12">
    <location>
        <begin position="25"/>
        <end position="78"/>
    </location>
</feature>
<dbReference type="InterPro" id="IPR011009">
    <property type="entry name" value="Kinase-like_dom_sf"/>
</dbReference>
<dbReference type="GO" id="GO:0005524">
    <property type="term" value="F:ATP binding"/>
    <property type="evidence" value="ECO:0007669"/>
    <property type="project" value="UniProtKB-UniRule"/>
</dbReference>
<dbReference type="Pfam" id="PF00069">
    <property type="entry name" value="Pkinase"/>
    <property type="match status" value="1"/>
</dbReference>
<dbReference type="SUPFAM" id="SSF56112">
    <property type="entry name" value="Protein kinase-like (PK-like)"/>
    <property type="match status" value="1"/>
</dbReference>
<dbReference type="GO" id="GO:0004674">
    <property type="term" value="F:protein serine/threonine kinase activity"/>
    <property type="evidence" value="ECO:0007669"/>
    <property type="project" value="UniProtKB-KW"/>
</dbReference>
<reference evidence="14" key="2">
    <citation type="submission" date="2025-09" db="UniProtKB">
        <authorList>
            <consortium name="Ensembl"/>
        </authorList>
    </citation>
    <scope>IDENTIFICATION</scope>
</reference>
<keyword evidence="3 11" id="KW-0723">Serine/threonine-protein kinase</keyword>
<dbReference type="InterPro" id="IPR000719">
    <property type="entry name" value="Prot_kinase_dom"/>
</dbReference>
<accession>A0A3Q2FDH7</accession>
<evidence type="ECO:0000256" key="12">
    <source>
        <dbReference type="SAM" id="MobiDB-lite"/>
    </source>
</evidence>